<dbReference type="PANTHER" id="PTHR32444">
    <property type="entry name" value="BULB-TYPE LECTIN DOMAIN-CONTAINING PROTEIN"/>
    <property type="match status" value="1"/>
</dbReference>
<protein>
    <recommendedName>
        <fullName evidence="4">Bulb-type lectin domain-containing protein</fullName>
    </recommendedName>
</protein>
<dbReference type="Gene3D" id="2.90.10.10">
    <property type="entry name" value="Bulb-type lectin domain"/>
    <property type="match status" value="1"/>
</dbReference>
<accession>A0A5C7GRM5</accession>
<feature type="domain" description="Bulb-type lectin" evidence="4">
    <location>
        <begin position="1"/>
        <end position="87"/>
    </location>
</feature>
<dbReference type="OrthoDB" id="1936886at2759"/>
<dbReference type="Pfam" id="PF01453">
    <property type="entry name" value="B_lectin"/>
    <property type="match status" value="1"/>
</dbReference>
<organism evidence="5 6">
    <name type="scientific">Acer yangbiense</name>
    <dbReference type="NCBI Taxonomy" id="1000413"/>
    <lineage>
        <taxon>Eukaryota</taxon>
        <taxon>Viridiplantae</taxon>
        <taxon>Streptophyta</taxon>
        <taxon>Embryophyta</taxon>
        <taxon>Tracheophyta</taxon>
        <taxon>Spermatophyta</taxon>
        <taxon>Magnoliopsida</taxon>
        <taxon>eudicotyledons</taxon>
        <taxon>Gunneridae</taxon>
        <taxon>Pentapetalae</taxon>
        <taxon>rosids</taxon>
        <taxon>malvids</taxon>
        <taxon>Sapindales</taxon>
        <taxon>Sapindaceae</taxon>
        <taxon>Hippocastanoideae</taxon>
        <taxon>Acereae</taxon>
        <taxon>Acer</taxon>
    </lineage>
</organism>
<dbReference type="InterPro" id="IPR001480">
    <property type="entry name" value="Bulb-type_lectin_dom"/>
</dbReference>
<dbReference type="CDD" id="cd00028">
    <property type="entry name" value="B_lectin"/>
    <property type="match status" value="1"/>
</dbReference>
<evidence type="ECO:0000256" key="3">
    <source>
        <dbReference type="ARBA" id="ARBA00023180"/>
    </source>
</evidence>
<dbReference type="PANTHER" id="PTHR32444:SF130">
    <property type="entry name" value="RECEPTOR-LIKE SERINE_THREONINE-PROTEIN KINASE"/>
    <property type="match status" value="1"/>
</dbReference>
<dbReference type="SUPFAM" id="SSF51110">
    <property type="entry name" value="alpha-D-mannose-specific plant lectins"/>
    <property type="match status" value="1"/>
</dbReference>
<dbReference type="SMART" id="SM00108">
    <property type="entry name" value="B_lectin"/>
    <property type="match status" value="1"/>
</dbReference>
<keyword evidence="3" id="KW-0325">Glycoprotein</keyword>
<proteinExistence type="predicted"/>
<dbReference type="EMBL" id="VAHF01000013">
    <property type="protein sequence ID" value="TXG47215.1"/>
    <property type="molecule type" value="Genomic_DNA"/>
</dbReference>
<name>A0A5C7GRM5_9ROSI</name>
<dbReference type="InterPro" id="IPR036426">
    <property type="entry name" value="Bulb-type_lectin_dom_sf"/>
</dbReference>
<evidence type="ECO:0000313" key="5">
    <source>
        <dbReference type="EMBL" id="TXG47215.1"/>
    </source>
</evidence>
<sequence length="156" mass="17088">MFGIWLNKISEQTVVWVANRGTPIKNSAGIFKIGGDGNLAVYCGNDSSPLWSTNVSVSTYTSTAKLLYSGNLVLVAKETIIWQSFDYPTDTILPGMKFGLNWKTDLNHILTSWKSIDDPTPGEFYLRLDPHGIPQFFFCTGAPVHIGVVALGMVAT</sequence>
<evidence type="ECO:0000256" key="1">
    <source>
        <dbReference type="ARBA" id="ARBA00022729"/>
    </source>
</evidence>
<evidence type="ECO:0000259" key="4">
    <source>
        <dbReference type="PROSITE" id="PS50927"/>
    </source>
</evidence>
<dbReference type="AlphaFoldDB" id="A0A5C7GRM5"/>
<dbReference type="Proteomes" id="UP000323000">
    <property type="component" value="Chromosome 13"/>
</dbReference>
<reference evidence="6" key="1">
    <citation type="journal article" date="2019" name="Gigascience">
        <title>De novo genome assembly of the endangered Acer yangbiense, a plant species with extremely small populations endemic to Yunnan Province, China.</title>
        <authorList>
            <person name="Yang J."/>
            <person name="Wariss H.M."/>
            <person name="Tao L."/>
            <person name="Zhang R."/>
            <person name="Yun Q."/>
            <person name="Hollingsworth P."/>
            <person name="Dao Z."/>
            <person name="Luo G."/>
            <person name="Guo H."/>
            <person name="Ma Y."/>
            <person name="Sun W."/>
        </authorList>
    </citation>
    <scope>NUCLEOTIDE SEQUENCE [LARGE SCALE GENOMIC DNA]</scope>
    <source>
        <strain evidence="6">cv. Malutang</strain>
    </source>
</reference>
<keyword evidence="2" id="KW-1015">Disulfide bond</keyword>
<keyword evidence="6" id="KW-1185">Reference proteome</keyword>
<keyword evidence="1" id="KW-0732">Signal</keyword>
<evidence type="ECO:0000313" key="6">
    <source>
        <dbReference type="Proteomes" id="UP000323000"/>
    </source>
</evidence>
<comment type="caution">
    <text evidence="5">The sequence shown here is derived from an EMBL/GenBank/DDBJ whole genome shotgun (WGS) entry which is preliminary data.</text>
</comment>
<gene>
    <name evidence="5" type="ORF">EZV62_026509</name>
</gene>
<dbReference type="PROSITE" id="PS50927">
    <property type="entry name" value="BULB_LECTIN"/>
    <property type="match status" value="1"/>
</dbReference>
<evidence type="ECO:0000256" key="2">
    <source>
        <dbReference type="ARBA" id="ARBA00023157"/>
    </source>
</evidence>